<evidence type="ECO:0000313" key="6">
    <source>
        <dbReference type="Proteomes" id="UP000326453"/>
    </source>
</evidence>
<dbReference type="PANTHER" id="PTHR45527:SF1">
    <property type="entry name" value="FATTY ACID SYNTHASE"/>
    <property type="match status" value="1"/>
</dbReference>
<keyword evidence="2" id="KW-0597">Phosphoprotein</keyword>
<proteinExistence type="predicted"/>
<protein>
    <submittedName>
        <fullName evidence="5">Amino acid adenylation domain-containing protein</fullName>
    </submittedName>
</protein>
<evidence type="ECO:0000313" key="5">
    <source>
        <dbReference type="EMBL" id="QFG34814.1"/>
    </source>
</evidence>
<keyword evidence="1" id="KW-0596">Phosphopantetheine</keyword>
<dbReference type="InterPro" id="IPR042099">
    <property type="entry name" value="ANL_N_sf"/>
</dbReference>
<evidence type="ECO:0000256" key="2">
    <source>
        <dbReference type="ARBA" id="ARBA00022553"/>
    </source>
</evidence>
<dbReference type="Gene3D" id="3.30.559.30">
    <property type="entry name" value="Nonribosomal peptide synthetase, condensation domain"/>
    <property type="match status" value="3"/>
</dbReference>
<dbReference type="GO" id="GO:0016874">
    <property type="term" value="F:ligase activity"/>
    <property type="evidence" value="ECO:0007669"/>
    <property type="project" value="UniProtKB-KW"/>
</dbReference>
<gene>
    <name evidence="5" type="ORF">ESD82_00890</name>
</gene>
<dbReference type="Pfam" id="PF00501">
    <property type="entry name" value="AMP-binding"/>
    <property type="match status" value="1"/>
</dbReference>
<dbReference type="InterPro" id="IPR025110">
    <property type="entry name" value="AMP-bd_C"/>
</dbReference>
<reference evidence="5 6" key="1">
    <citation type="submission" date="2019-01" db="EMBL/GenBank/DDBJ databases">
        <title>Complete Genome Sequence and Annotation of the Paracoccus pantotrophus type strain DSM 2944.</title>
        <authorList>
            <person name="Bockwoldt J.A."/>
            <person name="Zimmermann M."/>
            <person name="Tiso T."/>
            <person name="Blank L.M."/>
        </authorList>
    </citation>
    <scope>NUCLEOTIDE SEQUENCE [LARGE SCALE GENOMIC DNA]</scope>
    <source>
        <strain evidence="5 6">DSM 2944</strain>
    </source>
</reference>
<name>A0AAE6TRT1_PARPN</name>
<dbReference type="InterPro" id="IPR000873">
    <property type="entry name" value="AMP-dep_synth/lig_dom"/>
</dbReference>
<dbReference type="Pfam" id="PF13193">
    <property type="entry name" value="AMP-binding_C"/>
    <property type="match status" value="1"/>
</dbReference>
<dbReference type="InterPro" id="IPR036736">
    <property type="entry name" value="ACP-like_sf"/>
</dbReference>
<dbReference type="InterPro" id="IPR001242">
    <property type="entry name" value="Condensation_dom"/>
</dbReference>
<dbReference type="GO" id="GO:0043041">
    <property type="term" value="P:amino acid activation for nonribosomal peptide biosynthetic process"/>
    <property type="evidence" value="ECO:0007669"/>
    <property type="project" value="TreeGrafter"/>
</dbReference>
<dbReference type="GO" id="GO:0005737">
    <property type="term" value="C:cytoplasm"/>
    <property type="evidence" value="ECO:0007669"/>
    <property type="project" value="TreeGrafter"/>
</dbReference>
<dbReference type="Proteomes" id="UP000326453">
    <property type="component" value="Chromosome 2"/>
</dbReference>
<dbReference type="PROSITE" id="PS50075">
    <property type="entry name" value="CARRIER"/>
    <property type="match status" value="1"/>
</dbReference>
<dbReference type="Pfam" id="PF00668">
    <property type="entry name" value="Condensation"/>
    <property type="match status" value="3"/>
</dbReference>
<dbReference type="PROSITE" id="PS00455">
    <property type="entry name" value="AMP_BINDING"/>
    <property type="match status" value="1"/>
</dbReference>
<organism evidence="5 6">
    <name type="scientific">Paracoccus pantotrophus</name>
    <name type="common">Thiosphaera pantotropha</name>
    <dbReference type="NCBI Taxonomy" id="82367"/>
    <lineage>
        <taxon>Bacteria</taxon>
        <taxon>Pseudomonadati</taxon>
        <taxon>Pseudomonadota</taxon>
        <taxon>Alphaproteobacteria</taxon>
        <taxon>Rhodobacterales</taxon>
        <taxon>Paracoccaceae</taxon>
        <taxon>Paracoccus</taxon>
    </lineage>
</organism>
<evidence type="ECO:0000259" key="4">
    <source>
        <dbReference type="PROSITE" id="PS50075"/>
    </source>
</evidence>
<dbReference type="Gene3D" id="3.30.559.10">
    <property type="entry name" value="Chloramphenicol acetyltransferase-like domain"/>
    <property type="match status" value="3"/>
</dbReference>
<dbReference type="SUPFAM" id="SSF52777">
    <property type="entry name" value="CoA-dependent acyltransferases"/>
    <property type="match status" value="6"/>
</dbReference>
<feature type="region of interest" description="Disordered" evidence="3">
    <location>
        <begin position="1884"/>
        <end position="1906"/>
    </location>
</feature>
<dbReference type="SMART" id="SM00823">
    <property type="entry name" value="PKS_PP"/>
    <property type="match status" value="1"/>
</dbReference>
<dbReference type="Gene3D" id="3.30.300.30">
    <property type="match status" value="1"/>
</dbReference>
<dbReference type="NCBIfam" id="TIGR01733">
    <property type="entry name" value="AA-adenyl-dom"/>
    <property type="match status" value="1"/>
</dbReference>
<dbReference type="InterPro" id="IPR045851">
    <property type="entry name" value="AMP-bd_C_sf"/>
</dbReference>
<dbReference type="InterPro" id="IPR009081">
    <property type="entry name" value="PP-bd_ACP"/>
</dbReference>
<dbReference type="SUPFAM" id="SSF56801">
    <property type="entry name" value="Acetyl-CoA synthetase-like"/>
    <property type="match status" value="1"/>
</dbReference>
<dbReference type="EMBL" id="CP044423">
    <property type="protein sequence ID" value="QFG34814.1"/>
    <property type="molecule type" value="Genomic_DNA"/>
</dbReference>
<dbReference type="InterPro" id="IPR023213">
    <property type="entry name" value="CAT-like_dom_sf"/>
</dbReference>
<feature type="region of interest" description="Disordered" evidence="3">
    <location>
        <begin position="1341"/>
        <end position="1371"/>
    </location>
</feature>
<evidence type="ECO:0000256" key="1">
    <source>
        <dbReference type="ARBA" id="ARBA00022450"/>
    </source>
</evidence>
<dbReference type="Gene3D" id="3.40.50.12780">
    <property type="entry name" value="N-terminal domain of ligase-like"/>
    <property type="match status" value="1"/>
</dbReference>
<dbReference type="SUPFAM" id="SSF47336">
    <property type="entry name" value="ACP-like"/>
    <property type="match status" value="1"/>
</dbReference>
<sequence length="1906" mass="205295">MNMDLTAMQAAYWTGRDWKGPGGGVSAHLHTEFQPQGLEPQRLDRAVRGLFRRHPMLRLRVTAAGQQVIQPLDDRHALRVEDLRALAPDQAQARLAATRRRMTHQRLDIASGEAAEFLLSLLPGGEQRLHVDLDMIAADPSCFGLVMDDLARLYEDPAGIAAVEEPEGCYFDYLARLPPDPAAEAADRDWWRARLRDMPPAPSLPLRDGAAAPESSRISALLPPAQAAALRGLARELRVTQTALYLAVFAAVLARATGDRAFRLTLPGFFRAPVMRGASRLVGDFTNILPLGLRVGPEATLAGLAREAGREIAEALSHQACPGVAVLREMSRGGQGVESAPVVFTSGLDLDGAQRQLLSPRVGRLFGRLVWSVSQAPQVALDVQVASLAEGVLLNWDLRLDALPGDWVRTGFDACHAALCRLADAPDLAAAPLSDWLPAPMRMRRLGELQKAYLLGREAELPLGRTAMQEYRCYRGPLDAEALALRAKALIERHEALRCRLDPAHSALRVLDEAEPPLERIDLSGLAVDEAEAQLSALQDEFARASLPLDGLLWRLMLVQLPRPREQALLVKMDALALDGAGIAQVIAELLAPGLPPASALPEPPPEQSDRAADADWWRARLAGVEGPPRLPWRQPPEGIDRPRWRRDSRRIPRDQLARLARLAAAQKLTRNSIAMAVVLEVLARWTPDLAPCVAVPVAPPPGGALANRSSFIAVDYRADRGGFLDHARRLQEDLLEGMAHPGLSGVGLSRLLLAQNGGRIALPVVLTNGMGWDRVPADAGLRLVDGLVQTPQVALDLRLALDAEGALLLQADHVEQALEPAVVGALLDAAARAFAALAGRDELTLAGADFLPPPPAAPAGAEHAGPGHLERIAAQLFDGDPDRTALICDTRSTSYGALGLRVRRVMAGLAARGLAPGDMVAICLPRGPEHLVLTLACAFSGLVWVPIDAAAPPERRDYLLRNSAPRLVVAATDLPGWPLASPRTLEAHDPAPIPQGLAALSRSEAAAYYLYTSGTTGRPKCVVLNNRATANVIGHTLDAWGIGAEDAVISVTPLHHDMSVFDLFGTLAAGARLVMPAPAEEKDALAWNRLVRDHGVTVWCSVPAIVEMLLACAPDDGLASLRLVAQGGDYIKPAVIDRLRRLRPDAALWSLGGPTETTIWSIWHRIGPEDDRIIPYGRALPGNRYLLLNPQGEPCPEGVAGRIHTTGVNLALGYLRDGALEQTDFTEVGGIRAFRSGDLGRLRGDGTILFDSRVNGYVKVRGVRISLADVEAELAAHPAVAQALVVDIPDARGETVLAALVAGRDLPEPAALRAFLRERLPQSHLPDRILAIPALPLSANGKPDRRRARQIAGQPGPEPTAPPEAPGAEPADALTGLILAAFREALGAPGMGPEDDFFDHGGHSLVATRIIGRLQAEHGIALRFTDIFRHPTALALAGIATRSAPAAPMPAAGDDAAEPQAAPLSLAQQSLWKAYAAFGYGGIFNLPFALRFPTPVDEAVFGLAFGDLIRRHPVLRSHFREENGQPLQDVVPVERLGDYRWFWISAEAGEANRRTEAGHVFDLARELPLRLRFFREGDEQVLSMLFHHIVLDEWSLNLLMDQLGHAYRQRAAGLAPDWPDQPPGFHRFAAAQRAADTDRAHLDYWLDHLRGAPRARPILGAAPGGQDPQGGWTRIDLPAEVARGLYATARRNAASLFATAYAAIGAALGRLGGIGDLVIGTSASGRNDPAWFDTVGYFTTMTAHRLALGAQDTPAALIAQVRDRIARSLPHSEVPLDLVGEALTGNPVTRLDEMFEVFIQIHARNRMNGAIALMDGSRVEYRQIDPDKAESLLGLQFEIVEDVADETAGLRIMLSHRADRYGPAEIRRITQAVEAMLARFAQPQDDQPLDAGEASPRCAASVSPA</sequence>
<dbReference type="InterPro" id="IPR020806">
    <property type="entry name" value="PKS_PP-bd"/>
</dbReference>
<dbReference type="GO" id="GO:0044550">
    <property type="term" value="P:secondary metabolite biosynthetic process"/>
    <property type="evidence" value="ECO:0007669"/>
    <property type="project" value="TreeGrafter"/>
</dbReference>
<dbReference type="KEGG" id="ppan:ESD82_00890"/>
<dbReference type="InterPro" id="IPR010071">
    <property type="entry name" value="AA_adenyl_dom"/>
</dbReference>
<dbReference type="Gene3D" id="1.10.1200.10">
    <property type="entry name" value="ACP-like"/>
    <property type="match status" value="1"/>
</dbReference>
<dbReference type="InterPro" id="IPR020845">
    <property type="entry name" value="AMP-binding_CS"/>
</dbReference>
<feature type="domain" description="Carrier" evidence="4">
    <location>
        <begin position="1370"/>
        <end position="1445"/>
    </location>
</feature>
<dbReference type="Pfam" id="PF00550">
    <property type="entry name" value="PP-binding"/>
    <property type="match status" value="1"/>
</dbReference>
<feature type="compositionally biased region" description="Pro residues" evidence="3">
    <location>
        <begin position="1357"/>
        <end position="1366"/>
    </location>
</feature>
<accession>A0AAE6TRT1</accession>
<dbReference type="GO" id="GO:0031177">
    <property type="term" value="F:phosphopantetheine binding"/>
    <property type="evidence" value="ECO:0007669"/>
    <property type="project" value="InterPro"/>
</dbReference>
<evidence type="ECO:0000256" key="3">
    <source>
        <dbReference type="SAM" id="MobiDB-lite"/>
    </source>
</evidence>
<dbReference type="PANTHER" id="PTHR45527">
    <property type="entry name" value="NONRIBOSOMAL PEPTIDE SYNTHETASE"/>
    <property type="match status" value="1"/>
</dbReference>